<dbReference type="AlphaFoldDB" id="A0A809S8J0"/>
<proteinExistence type="predicted"/>
<evidence type="ECO:0000313" key="2">
    <source>
        <dbReference type="Proteomes" id="UP000662873"/>
    </source>
</evidence>
<gene>
    <name evidence="1" type="ORF">NPRO_05760</name>
</gene>
<organism evidence="1 2">
    <name type="scientific">Candidatus Nitrosymbiomonas proteolyticus</name>
    <dbReference type="NCBI Taxonomy" id="2608984"/>
    <lineage>
        <taxon>Bacteria</taxon>
        <taxon>Bacillati</taxon>
        <taxon>Armatimonadota</taxon>
        <taxon>Armatimonadota incertae sedis</taxon>
        <taxon>Candidatus Nitrosymbiomonas</taxon>
    </lineage>
</organism>
<evidence type="ECO:0000313" key="1">
    <source>
        <dbReference type="EMBL" id="BBO22981.1"/>
    </source>
</evidence>
<protein>
    <submittedName>
        <fullName evidence="1">Uncharacterized protein</fullName>
    </submittedName>
</protein>
<sequence>MLLPLLVAGAVALPQVIDGIRPVDDRTVEYAKAFLKQVQDEPEALSVPDPFMAGYFGFRAKALAPLLHTRYTAAQMGLSGVVLQLFDPKLAAAVAKATDRIKQGPKDFDSLTEDEREAIIAAWSAEGGLNRKFLLGEVSESDRWRYMAGAALGEASAHLTVWHISPKQPILLEWIQRAVKSCREHAERPEAAKHQGLAQAMRAFSVHEGKAVDETRVRAIATSVEEALKASLPSKYRW</sequence>
<reference evidence="1" key="1">
    <citation type="journal article" name="DNA Res.">
        <title>The physiological potential of anammox bacteria as revealed by their core genome structure.</title>
        <authorList>
            <person name="Okubo T."/>
            <person name="Toyoda A."/>
            <person name="Fukuhara K."/>
            <person name="Uchiyama I."/>
            <person name="Harigaya Y."/>
            <person name="Kuroiwa M."/>
            <person name="Suzuki T."/>
            <person name="Murakami Y."/>
            <person name="Suwa Y."/>
            <person name="Takami H."/>
        </authorList>
    </citation>
    <scope>NUCLEOTIDE SEQUENCE</scope>
    <source>
        <strain evidence="1">317325-2</strain>
    </source>
</reference>
<name>A0A809S8J0_9BACT</name>
<dbReference type="KEGG" id="npy:NPRO_05760"/>
<accession>A0A809S8J0</accession>
<dbReference type="Proteomes" id="UP000662873">
    <property type="component" value="Chromosome"/>
</dbReference>
<dbReference type="EMBL" id="AP021858">
    <property type="protein sequence ID" value="BBO22981.1"/>
    <property type="molecule type" value="Genomic_DNA"/>
</dbReference>